<dbReference type="PANTHER" id="PTHR46146">
    <property type="entry name" value="SERINE/THREONINE-PROTEIN KINASE-LIKE PROTEIN CCR4"/>
    <property type="match status" value="1"/>
</dbReference>
<dbReference type="AlphaFoldDB" id="A0ABD1MC63"/>
<dbReference type="EMBL" id="JBGMDY010000005">
    <property type="protein sequence ID" value="KAL2333381.1"/>
    <property type="molecule type" value="Genomic_DNA"/>
</dbReference>
<dbReference type="Pfam" id="PF07714">
    <property type="entry name" value="PK_Tyr_Ser-Thr"/>
    <property type="match status" value="1"/>
</dbReference>
<accession>A0ABD1MC63</accession>
<dbReference type="PANTHER" id="PTHR46146:SF14">
    <property type="entry name" value="SERINE_THREONINE-KINASE CCR4-LIKE PROTEIN"/>
    <property type="match status" value="1"/>
</dbReference>
<dbReference type="InterPro" id="IPR001245">
    <property type="entry name" value="Ser-Thr/Tyr_kinase_cat_dom"/>
</dbReference>
<dbReference type="InterPro" id="IPR011009">
    <property type="entry name" value="Kinase-like_dom_sf"/>
</dbReference>
<name>A0ABD1MC63_9FABA</name>
<dbReference type="SUPFAM" id="SSF56112">
    <property type="entry name" value="Protein kinase-like (PK-like)"/>
    <property type="match status" value="1"/>
</dbReference>
<evidence type="ECO:0000313" key="2">
    <source>
        <dbReference type="EMBL" id="KAL2333381.1"/>
    </source>
</evidence>
<dbReference type="PROSITE" id="PS50011">
    <property type="entry name" value="PROTEIN_KINASE_DOM"/>
    <property type="match status" value="1"/>
</dbReference>
<feature type="domain" description="Protein kinase" evidence="1">
    <location>
        <begin position="28"/>
        <end position="144"/>
    </location>
</feature>
<sequence>MHVHGFASAEDWKIIFSLDQLKAATDNFSIHNMIANGGSCALYRGKLVDGLEVAIKKSGTSRYRFQYELTILSRLHHKNLIELVGFSEEKDERLLVFEYMKNEALYDHLHDKNNVEKGSSTCVEFMENEDQNCIGCFPGNAISS</sequence>
<evidence type="ECO:0000313" key="3">
    <source>
        <dbReference type="Proteomes" id="UP001603857"/>
    </source>
</evidence>
<comment type="caution">
    <text evidence="2">The sequence shown here is derived from an EMBL/GenBank/DDBJ whole genome shotgun (WGS) entry which is preliminary data.</text>
</comment>
<organism evidence="2 3">
    <name type="scientific">Flemingia macrophylla</name>
    <dbReference type="NCBI Taxonomy" id="520843"/>
    <lineage>
        <taxon>Eukaryota</taxon>
        <taxon>Viridiplantae</taxon>
        <taxon>Streptophyta</taxon>
        <taxon>Embryophyta</taxon>
        <taxon>Tracheophyta</taxon>
        <taxon>Spermatophyta</taxon>
        <taxon>Magnoliopsida</taxon>
        <taxon>eudicotyledons</taxon>
        <taxon>Gunneridae</taxon>
        <taxon>Pentapetalae</taxon>
        <taxon>rosids</taxon>
        <taxon>fabids</taxon>
        <taxon>Fabales</taxon>
        <taxon>Fabaceae</taxon>
        <taxon>Papilionoideae</taxon>
        <taxon>50 kb inversion clade</taxon>
        <taxon>NPAAA clade</taxon>
        <taxon>indigoferoid/millettioid clade</taxon>
        <taxon>Phaseoleae</taxon>
        <taxon>Flemingia</taxon>
    </lineage>
</organism>
<proteinExistence type="predicted"/>
<dbReference type="Proteomes" id="UP001603857">
    <property type="component" value="Unassembled WGS sequence"/>
</dbReference>
<dbReference type="Gene3D" id="3.30.200.20">
    <property type="entry name" value="Phosphorylase Kinase, domain 1"/>
    <property type="match status" value="1"/>
</dbReference>
<dbReference type="InterPro" id="IPR000719">
    <property type="entry name" value="Prot_kinase_dom"/>
</dbReference>
<reference evidence="2 3" key="1">
    <citation type="submission" date="2024-08" db="EMBL/GenBank/DDBJ databases">
        <title>Insights into the chromosomal genome structure of Flemingia macrophylla.</title>
        <authorList>
            <person name="Ding Y."/>
            <person name="Zhao Y."/>
            <person name="Bi W."/>
            <person name="Wu M."/>
            <person name="Zhao G."/>
            <person name="Gong Y."/>
            <person name="Li W."/>
            <person name="Zhang P."/>
        </authorList>
    </citation>
    <scope>NUCLEOTIDE SEQUENCE [LARGE SCALE GENOMIC DNA]</scope>
    <source>
        <strain evidence="2">DYQJB</strain>
        <tissue evidence="2">Leaf</tissue>
    </source>
</reference>
<keyword evidence="3" id="KW-1185">Reference proteome</keyword>
<evidence type="ECO:0000259" key="1">
    <source>
        <dbReference type="PROSITE" id="PS50011"/>
    </source>
</evidence>
<gene>
    <name evidence="2" type="ORF">Fmac_014594</name>
</gene>
<protein>
    <recommendedName>
        <fullName evidence="1">Protein kinase domain-containing protein</fullName>
    </recommendedName>
</protein>